<dbReference type="RefSeq" id="WP_046830217.1">
    <property type="nucleotide sequence ID" value="NZ_LBIA02000001.1"/>
</dbReference>
<dbReference type="InterPro" id="IPR002477">
    <property type="entry name" value="Peptidoglycan-bd-like"/>
</dbReference>
<sequence>MPRQIAEDDEKPRRRRRAAAVAVEPEPERGLIMRVLLHSPKDTLAATAALAAVIAIVTNAMFLQAGRHPSPMFSTAAVSSLPAVAPSPAPLPRVRPVEAEARVVDKPLESAALAPAKPVASPAAPRPPAPIHAAKSDPVGDLIVSTRRIAAVQRALTEFGYGQLKPTGVIGTDTQAAIQKFERDRKMPLTGQLSDRLIRDLTVLTGRPLD</sequence>
<keyword evidence="2" id="KW-0472">Membrane</keyword>
<evidence type="ECO:0000313" key="5">
    <source>
        <dbReference type="Proteomes" id="UP000034832"/>
    </source>
</evidence>
<dbReference type="Proteomes" id="UP000034832">
    <property type="component" value="Unassembled WGS sequence"/>
</dbReference>
<evidence type="ECO:0000256" key="1">
    <source>
        <dbReference type="SAM" id="MobiDB-lite"/>
    </source>
</evidence>
<dbReference type="STRING" id="211460.YH63_20815"/>
<organism evidence="4 5">
    <name type="scientific">Afipia massiliensis</name>
    <dbReference type="NCBI Taxonomy" id="211460"/>
    <lineage>
        <taxon>Bacteria</taxon>
        <taxon>Pseudomonadati</taxon>
        <taxon>Pseudomonadota</taxon>
        <taxon>Alphaproteobacteria</taxon>
        <taxon>Hyphomicrobiales</taxon>
        <taxon>Nitrobacteraceae</taxon>
        <taxon>Afipia</taxon>
    </lineage>
</organism>
<keyword evidence="2" id="KW-0812">Transmembrane</keyword>
<reference evidence="4" key="1">
    <citation type="submission" date="2019-04" db="EMBL/GenBank/DDBJ databases">
        <title>Whole genome sequencing of cave bacteria.</title>
        <authorList>
            <person name="Gan H.M."/>
            <person name="Barton H."/>
            <person name="Savka M.A."/>
        </authorList>
    </citation>
    <scope>NUCLEOTIDE SEQUENCE [LARGE SCALE GENOMIC DNA]</scope>
    <source>
        <strain evidence="4">LC387</strain>
    </source>
</reference>
<keyword evidence="5" id="KW-1185">Reference proteome</keyword>
<dbReference type="InterPro" id="IPR036366">
    <property type="entry name" value="PGBDSf"/>
</dbReference>
<dbReference type="AlphaFoldDB" id="A0A4U6BSZ5"/>
<dbReference type="SUPFAM" id="SSF47090">
    <property type="entry name" value="PGBD-like"/>
    <property type="match status" value="1"/>
</dbReference>
<feature type="transmembrane region" description="Helical" evidence="2">
    <location>
        <begin position="43"/>
        <end position="63"/>
    </location>
</feature>
<dbReference type="InterPro" id="IPR036365">
    <property type="entry name" value="PGBD-like_sf"/>
</dbReference>
<dbReference type="OrthoDB" id="8018686at2"/>
<evidence type="ECO:0000313" key="4">
    <source>
        <dbReference type="EMBL" id="TKT73717.1"/>
    </source>
</evidence>
<accession>A0A4U6BSZ5</accession>
<name>A0A4U6BSZ5_9BRAD</name>
<evidence type="ECO:0000259" key="3">
    <source>
        <dbReference type="Pfam" id="PF01471"/>
    </source>
</evidence>
<feature type="domain" description="Peptidoglycan binding-like" evidence="3">
    <location>
        <begin position="149"/>
        <end position="195"/>
    </location>
</feature>
<proteinExistence type="predicted"/>
<evidence type="ECO:0000256" key="2">
    <source>
        <dbReference type="SAM" id="Phobius"/>
    </source>
</evidence>
<dbReference type="EMBL" id="LBIA02000001">
    <property type="protein sequence ID" value="TKT73717.1"/>
    <property type="molecule type" value="Genomic_DNA"/>
</dbReference>
<protein>
    <submittedName>
        <fullName evidence="4">Peptidoglycan-binding protein</fullName>
    </submittedName>
</protein>
<dbReference type="Pfam" id="PF01471">
    <property type="entry name" value="PG_binding_1"/>
    <property type="match status" value="1"/>
</dbReference>
<dbReference type="Gene3D" id="1.10.101.10">
    <property type="entry name" value="PGBD-like superfamily/PGBD"/>
    <property type="match status" value="1"/>
</dbReference>
<gene>
    <name evidence="4" type="ORF">YH63_021085</name>
</gene>
<keyword evidence="2" id="KW-1133">Transmembrane helix</keyword>
<feature type="region of interest" description="Disordered" evidence="1">
    <location>
        <begin position="115"/>
        <end position="134"/>
    </location>
</feature>
<comment type="caution">
    <text evidence="4">The sequence shown here is derived from an EMBL/GenBank/DDBJ whole genome shotgun (WGS) entry which is preliminary data.</text>
</comment>